<accession>A0A3P1T2Z1</accession>
<dbReference type="Proteomes" id="UP000280819">
    <property type="component" value="Unassembled WGS sequence"/>
</dbReference>
<dbReference type="GO" id="GO:0005886">
    <property type="term" value="C:plasma membrane"/>
    <property type="evidence" value="ECO:0007669"/>
    <property type="project" value="UniProtKB-SubCell"/>
</dbReference>
<feature type="transmembrane region" description="Helical" evidence="7">
    <location>
        <begin position="121"/>
        <end position="142"/>
    </location>
</feature>
<keyword evidence="6 7" id="KW-0472">Membrane</keyword>
<evidence type="ECO:0000256" key="5">
    <source>
        <dbReference type="ARBA" id="ARBA00022989"/>
    </source>
</evidence>
<dbReference type="InterPro" id="IPR000515">
    <property type="entry name" value="MetI-like"/>
</dbReference>
<comment type="similarity">
    <text evidence="7">Belongs to the binding-protein-dependent transport system permease family.</text>
</comment>
<name>A0A3P1T2Z1_9ACTN</name>
<evidence type="ECO:0000313" key="10">
    <source>
        <dbReference type="Proteomes" id="UP000280819"/>
    </source>
</evidence>
<dbReference type="AlphaFoldDB" id="A0A3P1T2Z1"/>
<dbReference type="PANTHER" id="PTHR30151:SF20">
    <property type="entry name" value="ABC TRANSPORTER PERMEASE PROTEIN HI_0355-RELATED"/>
    <property type="match status" value="1"/>
</dbReference>
<dbReference type="InterPro" id="IPR035906">
    <property type="entry name" value="MetI-like_sf"/>
</dbReference>
<dbReference type="Pfam" id="PF00528">
    <property type="entry name" value="BPD_transp_1"/>
    <property type="match status" value="1"/>
</dbReference>
<feature type="domain" description="ABC transmembrane type-1" evidence="8">
    <location>
        <begin position="83"/>
        <end position="263"/>
    </location>
</feature>
<dbReference type="PROSITE" id="PS50928">
    <property type="entry name" value="ABC_TM1"/>
    <property type="match status" value="1"/>
</dbReference>
<gene>
    <name evidence="9" type="ORF">EII34_13970</name>
</gene>
<evidence type="ECO:0000259" key="8">
    <source>
        <dbReference type="PROSITE" id="PS50928"/>
    </source>
</evidence>
<evidence type="ECO:0000256" key="2">
    <source>
        <dbReference type="ARBA" id="ARBA00022448"/>
    </source>
</evidence>
<dbReference type="Gene3D" id="1.10.3720.10">
    <property type="entry name" value="MetI-like"/>
    <property type="match status" value="1"/>
</dbReference>
<dbReference type="RefSeq" id="WP_124845782.1">
    <property type="nucleotide sequence ID" value="NZ_RQZG01000019.1"/>
</dbReference>
<evidence type="ECO:0000256" key="7">
    <source>
        <dbReference type="RuleBase" id="RU363032"/>
    </source>
</evidence>
<feature type="transmembrane region" description="Helical" evidence="7">
    <location>
        <begin position="197"/>
        <end position="224"/>
    </location>
</feature>
<evidence type="ECO:0000256" key="3">
    <source>
        <dbReference type="ARBA" id="ARBA00022475"/>
    </source>
</evidence>
<evidence type="ECO:0000313" key="9">
    <source>
        <dbReference type="EMBL" id="RRD03505.1"/>
    </source>
</evidence>
<dbReference type="EMBL" id="RQZG01000019">
    <property type="protein sequence ID" value="RRD03505.1"/>
    <property type="molecule type" value="Genomic_DNA"/>
</dbReference>
<feature type="transmembrane region" description="Helical" evidence="7">
    <location>
        <begin position="244"/>
        <end position="265"/>
    </location>
</feature>
<keyword evidence="2 7" id="KW-0813">Transport</keyword>
<protein>
    <submittedName>
        <fullName evidence="9">ABC transporter permease subunit</fullName>
    </submittedName>
</protein>
<evidence type="ECO:0000256" key="6">
    <source>
        <dbReference type="ARBA" id="ARBA00023136"/>
    </source>
</evidence>
<reference evidence="9 10" key="1">
    <citation type="submission" date="2018-11" db="EMBL/GenBank/DDBJ databases">
        <title>Genomes From Bacteria Associated with the Canine Oral Cavity: a Test Case for Automated Genome-Based Taxonomic Assignment.</title>
        <authorList>
            <person name="Coil D.A."/>
            <person name="Jospin G."/>
            <person name="Darling A.E."/>
            <person name="Wallis C."/>
            <person name="Davis I.J."/>
            <person name="Harris S."/>
            <person name="Eisen J.A."/>
            <person name="Holcombe L.J."/>
            <person name="O'Flynn C."/>
        </authorList>
    </citation>
    <scope>NUCLEOTIDE SEQUENCE [LARGE SCALE GENOMIC DNA]</scope>
    <source>
        <strain evidence="9 10">OH887_COT-365</strain>
    </source>
</reference>
<feature type="transmembrane region" description="Helical" evidence="7">
    <location>
        <begin position="31"/>
        <end position="51"/>
    </location>
</feature>
<dbReference type="SUPFAM" id="SSF161098">
    <property type="entry name" value="MetI-like"/>
    <property type="match status" value="1"/>
</dbReference>
<dbReference type="PANTHER" id="PTHR30151">
    <property type="entry name" value="ALKANE SULFONATE ABC TRANSPORTER-RELATED, MEMBRANE SUBUNIT"/>
    <property type="match status" value="1"/>
</dbReference>
<dbReference type="OrthoDB" id="9801163at2"/>
<keyword evidence="4 7" id="KW-0812">Transmembrane</keyword>
<keyword evidence="3" id="KW-1003">Cell membrane</keyword>
<feature type="transmembrane region" description="Helical" evidence="7">
    <location>
        <begin position="148"/>
        <end position="168"/>
    </location>
</feature>
<proteinExistence type="inferred from homology"/>
<dbReference type="GO" id="GO:0055085">
    <property type="term" value="P:transmembrane transport"/>
    <property type="evidence" value="ECO:0007669"/>
    <property type="project" value="InterPro"/>
</dbReference>
<evidence type="ECO:0000256" key="4">
    <source>
        <dbReference type="ARBA" id="ARBA00022692"/>
    </source>
</evidence>
<comment type="caution">
    <text evidence="9">The sequence shown here is derived from an EMBL/GenBank/DDBJ whole genome shotgun (WGS) entry which is preliminary data.</text>
</comment>
<keyword evidence="5 7" id="KW-1133">Transmembrane helix</keyword>
<evidence type="ECO:0000256" key="1">
    <source>
        <dbReference type="ARBA" id="ARBA00004651"/>
    </source>
</evidence>
<comment type="subcellular location">
    <subcellularLocation>
        <location evidence="1 7">Cell membrane</location>
        <topology evidence="1 7">Multi-pass membrane protein</topology>
    </subcellularLocation>
</comment>
<organism evidence="9 10">
    <name type="scientific">Arachnia propionica</name>
    <dbReference type="NCBI Taxonomy" id="1750"/>
    <lineage>
        <taxon>Bacteria</taxon>
        <taxon>Bacillati</taxon>
        <taxon>Actinomycetota</taxon>
        <taxon>Actinomycetes</taxon>
        <taxon>Propionibacteriales</taxon>
        <taxon>Propionibacteriaceae</taxon>
        <taxon>Arachnia</taxon>
    </lineage>
</organism>
<feature type="transmembrane region" description="Helical" evidence="7">
    <location>
        <begin position="82"/>
        <end position="109"/>
    </location>
</feature>
<sequence length="279" mass="29412">MTAERTRRGRLIARIGLWSAYPARTRPLGMLARWVPPLVALAVLLLVWWVVAQQVPANIVADPVRVAERLLRWTGTGVAWRYLVPTLGAALLGSAVAVLIALPLGYAVAHSRLLAAVAEPFIAFSQTVPLVAVAPLLVLWVGYGTFPIALLCAVIAFFPMVTTTVLGFRALDMRTIETAWLDGANGWQRLVHVEAPVAAPAVLAGVRGGVVLSMMGAIVGEFVMGGHGLGTLLTISREAADTTGVFAAVILISLAAAGLAALLPFAERTSARRLEGTTS</sequence>
<dbReference type="CDD" id="cd06261">
    <property type="entry name" value="TM_PBP2"/>
    <property type="match status" value="1"/>
</dbReference>